<organism evidence="1 2">
    <name type="scientific">Photobacterium sanguinicancri</name>
    <dbReference type="NCBI Taxonomy" id="875932"/>
    <lineage>
        <taxon>Bacteria</taxon>
        <taxon>Pseudomonadati</taxon>
        <taxon>Pseudomonadota</taxon>
        <taxon>Gammaproteobacteria</taxon>
        <taxon>Vibrionales</taxon>
        <taxon>Vibrionaceae</taxon>
        <taxon>Photobacterium</taxon>
    </lineage>
</organism>
<name>A0AAW7XY98_9GAMM</name>
<evidence type="ECO:0000313" key="1">
    <source>
        <dbReference type="EMBL" id="MDO6541283.1"/>
    </source>
</evidence>
<proteinExistence type="predicted"/>
<dbReference type="Proteomes" id="UP001170624">
    <property type="component" value="Unassembled WGS sequence"/>
</dbReference>
<evidence type="ECO:0008006" key="3">
    <source>
        <dbReference type="Google" id="ProtNLM"/>
    </source>
</evidence>
<dbReference type="RefSeq" id="WP_206422891.1">
    <property type="nucleotide sequence ID" value="NZ_AP024850.1"/>
</dbReference>
<reference evidence="1" key="1">
    <citation type="submission" date="2023-07" db="EMBL/GenBank/DDBJ databases">
        <title>Genome content predicts the carbon catabolic preferences of heterotrophic bacteria.</title>
        <authorList>
            <person name="Gralka M."/>
        </authorList>
    </citation>
    <scope>NUCLEOTIDE SEQUENCE</scope>
    <source>
        <strain evidence="1">G2M05</strain>
    </source>
</reference>
<comment type="caution">
    <text evidence="1">The sequence shown here is derived from an EMBL/GenBank/DDBJ whole genome shotgun (WGS) entry which is preliminary data.</text>
</comment>
<accession>A0AAW7XY98</accession>
<gene>
    <name evidence="1" type="ORF">Q4568_01995</name>
</gene>
<dbReference type="AlphaFoldDB" id="A0AAW7XY98"/>
<protein>
    <recommendedName>
        <fullName evidence="3">DUF723 domain-containing protein</fullName>
    </recommendedName>
</protein>
<sequence length="299" mass="33845">MKKTTAMFVEQARAFHNGKYGYENFVYTNAKAKSLITCPIHGDFEQRADAHLAGRGCPKCSGKEKQTIKEFVIKAKAVHKDKYDYSKFVYRGSLEKSTIICPHHGEFEQRPNSHLAGKGCPSCSRSTPLTQAQFIERAYAIHHGKYHYDRFVYAGALTKATITCPLHGPFEQRPDTHLRGAGCPACAKNNRTKTTSDFISQALRLHNKRYSYENFVYVNARTKGKVTCALHGTFEQLPFNHLAGNGCPQCAAQSRPSFTGSRLQPFFLWLLKPLLTHTPHFHTLFLHHPVFHHALVRLI</sequence>
<dbReference type="EMBL" id="JAUOPU010000001">
    <property type="protein sequence ID" value="MDO6541283.1"/>
    <property type="molecule type" value="Genomic_DNA"/>
</dbReference>
<evidence type="ECO:0000313" key="2">
    <source>
        <dbReference type="Proteomes" id="UP001170624"/>
    </source>
</evidence>